<reference evidence="3" key="2">
    <citation type="submission" date="2017-02" db="UniProtKB">
        <authorList>
            <consortium name="WormBaseParasite"/>
        </authorList>
    </citation>
    <scope>IDENTIFICATION</scope>
</reference>
<dbReference type="InterPro" id="IPR035161">
    <property type="entry name" value="DUF5332"/>
</dbReference>
<protein>
    <submittedName>
        <fullName evidence="3">Defensin-like protein</fullName>
    </submittedName>
</protein>
<proteinExistence type="predicted"/>
<feature type="chain" id="PRO_5005326243" evidence="1">
    <location>
        <begin position="23"/>
        <end position="156"/>
    </location>
</feature>
<organism evidence="2 3">
    <name type="scientific">Angiostrongylus cantonensis</name>
    <name type="common">Rat lungworm</name>
    <dbReference type="NCBI Taxonomy" id="6313"/>
    <lineage>
        <taxon>Eukaryota</taxon>
        <taxon>Metazoa</taxon>
        <taxon>Ecdysozoa</taxon>
        <taxon>Nematoda</taxon>
        <taxon>Chromadorea</taxon>
        <taxon>Rhabditida</taxon>
        <taxon>Rhabditina</taxon>
        <taxon>Rhabditomorpha</taxon>
        <taxon>Strongyloidea</taxon>
        <taxon>Metastrongylidae</taxon>
        <taxon>Angiostrongylus</taxon>
    </lineage>
</organism>
<accession>A0A0K0CVY2</accession>
<sequence length="156" mass="17372">MSSSRWLRFIITLFLLFSERFAFKKPCHDLLACLIEKTCVNLPWLVGRIQGAEISEQMYNDLDSAIDYGCIFTSGCPRECTACTLCHNSKLRVMKVLAGADPNLDAECRELIDCAKGCLAKGASNMSNVGRCLRHRCAYHCFNGSCPKCSAFITKV</sequence>
<dbReference type="WBParaSite" id="ACAC_0000153701-mRNA-1">
    <property type="protein sequence ID" value="ACAC_0000153701-mRNA-1"/>
    <property type="gene ID" value="ACAC_0000153701"/>
</dbReference>
<dbReference type="Pfam" id="PF17266">
    <property type="entry name" value="DUF5332"/>
    <property type="match status" value="1"/>
</dbReference>
<name>A0A0K0CVY2_ANGCA</name>
<feature type="signal peptide" evidence="1">
    <location>
        <begin position="1"/>
        <end position="22"/>
    </location>
</feature>
<reference evidence="2" key="1">
    <citation type="submission" date="2012-09" db="EMBL/GenBank/DDBJ databases">
        <authorList>
            <person name="Martin A.A."/>
        </authorList>
    </citation>
    <scope>NUCLEOTIDE SEQUENCE</scope>
</reference>
<dbReference type="PANTHER" id="PTHR38612:SF1">
    <property type="entry name" value="PROTEIN CBG06620"/>
    <property type="match status" value="1"/>
</dbReference>
<keyword evidence="2" id="KW-1185">Reference proteome</keyword>
<evidence type="ECO:0000313" key="2">
    <source>
        <dbReference type="Proteomes" id="UP000035642"/>
    </source>
</evidence>
<evidence type="ECO:0000313" key="3">
    <source>
        <dbReference type="WBParaSite" id="ACAC_0000153701-mRNA-1"/>
    </source>
</evidence>
<dbReference type="PANTHER" id="PTHR38612">
    <property type="entry name" value="PROTEIN DCT-5-RELATED"/>
    <property type="match status" value="1"/>
</dbReference>
<dbReference type="Proteomes" id="UP000035642">
    <property type="component" value="Unassembled WGS sequence"/>
</dbReference>
<dbReference type="AlphaFoldDB" id="A0A0K0CVY2"/>
<evidence type="ECO:0000256" key="1">
    <source>
        <dbReference type="SAM" id="SignalP"/>
    </source>
</evidence>
<keyword evidence="1" id="KW-0732">Signal</keyword>